<feature type="chain" id="PRO_5024467876" evidence="2">
    <location>
        <begin position="23"/>
        <end position="84"/>
    </location>
</feature>
<evidence type="ECO:0000313" key="4">
    <source>
        <dbReference type="EMBL" id="TMP51345.1"/>
    </source>
</evidence>
<reference evidence="5 6" key="1">
    <citation type="submission" date="2017-12" db="EMBL/GenBank/DDBJ databases">
        <authorList>
            <person name="Paulsen S."/>
            <person name="Gram L.K."/>
        </authorList>
    </citation>
    <scope>NUCLEOTIDE SEQUENCE [LARGE SCALE GENOMIC DNA]</scope>
    <source>
        <strain evidence="4 6">S2231</strain>
        <strain evidence="3 5">S2233</strain>
    </source>
</reference>
<reference evidence="4" key="3">
    <citation type="submission" date="2019-09" db="EMBL/GenBank/DDBJ databases">
        <title>Co-occurence of chitin degradation, pigmentation and bioactivity in marine Pseudoalteromonas.</title>
        <authorList>
            <person name="Sonnenschein E.C."/>
            <person name="Bech P.K."/>
        </authorList>
    </citation>
    <scope>NUCLEOTIDE SEQUENCE</scope>
    <source>
        <strain evidence="4">S2231</strain>
        <strain evidence="3 5">S2233</strain>
    </source>
</reference>
<feature type="region of interest" description="Disordered" evidence="1">
    <location>
        <begin position="60"/>
        <end position="84"/>
    </location>
</feature>
<accession>A0A5S3XEJ3</accession>
<proteinExistence type="predicted"/>
<dbReference type="RefSeq" id="WP_138597517.1">
    <property type="nucleotide sequence ID" value="NZ_PNCK01000049.1"/>
</dbReference>
<keyword evidence="5" id="KW-1185">Reference proteome</keyword>
<name>A0A5S3XEJ3_9GAMM</name>
<evidence type="ECO:0000313" key="3">
    <source>
        <dbReference type="EMBL" id="TMP41695.1"/>
    </source>
</evidence>
<evidence type="ECO:0000256" key="1">
    <source>
        <dbReference type="SAM" id="MobiDB-lite"/>
    </source>
</evidence>
<gene>
    <name evidence="4" type="ORF">CWB96_22395</name>
    <name evidence="3" type="ORF">CWB97_14245</name>
</gene>
<dbReference type="EMBL" id="PNCK01000049">
    <property type="protein sequence ID" value="TMP41695.1"/>
    <property type="molecule type" value="Genomic_DNA"/>
</dbReference>
<protein>
    <submittedName>
        <fullName evidence="4">Uncharacterized protein</fullName>
    </submittedName>
</protein>
<dbReference type="EMBL" id="PNCL01000212">
    <property type="protein sequence ID" value="TMP51345.1"/>
    <property type="molecule type" value="Genomic_DNA"/>
</dbReference>
<sequence length="84" mass="9122">MTIFTKLTITTLFLGVSISAQANTLTSDLYNEVSSQINSIISTQIEEVKSATVRSMVAKLNEESEKQNTNTSNTTTSTGDNDDK</sequence>
<feature type="compositionally biased region" description="Low complexity" evidence="1">
    <location>
        <begin position="68"/>
        <end position="78"/>
    </location>
</feature>
<comment type="caution">
    <text evidence="4">The sequence shown here is derived from an EMBL/GenBank/DDBJ whole genome shotgun (WGS) entry which is preliminary data.</text>
</comment>
<dbReference type="Proteomes" id="UP000305730">
    <property type="component" value="Unassembled WGS sequence"/>
</dbReference>
<evidence type="ECO:0000256" key="2">
    <source>
        <dbReference type="SAM" id="SignalP"/>
    </source>
</evidence>
<reference evidence="6" key="2">
    <citation type="submission" date="2019-06" db="EMBL/GenBank/DDBJ databases">
        <title>Co-occurence of chitin degradation, pigmentation and bioactivity in marine Pseudoalteromonas.</title>
        <authorList>
            <person name="Sonnenschein E.C."/>
            <person name="Bech P.K."/>
        </authorList>
    </citation>
    <scope>NUCLEOTIDE SEQUENCE [LARGE SCALE GENOMIC DNA]</scope>
    <source>
        <strain evidence="6">S2231</strain>
    </source>
</reference>
<keyword evidence="2" id="KW-0732">Signal</keyword>
<feature type="signal peptide" evidence="2">
    <location>
        <begin position="1"/>
        <end position="22"/>
    </location>
</feature>
<organism evidence="4 6">
    <name type="scientific">Pseudoalteromonas citrea</name>
    <dbReference type="NCBI Taxonomy" id="43655"/>
    <lineage>
        <taxon>Bacteria</taxon>
        <taxon>Pseudomonadati</taxon>
        <taxon>Pseudomonadota</taxon>
        <taxon>Gammaproteobacteria</taxon>
        <taxon>Alteromonadales</taxon>
        <taxon>Pseudoalteromonadaceae</taxon>
        <taxon>Pseudoalteromonas</taxon>
    </lineage>
</organism>
<dbReference type="AlphaFoldDB" id="A0A5S3XEJ3"/>
<evidence type="ECO:0000313" key="6">
    <source>
        <dbReference type="Proteomes" id="UP000307706"/>
    </source>
</evidence>
<evidence type="ECO:0000313" key="5">
    <source>
        <dbReference type="Proteomes" id="UP000305730"/>
    </source>
</evidence>
<dbReference type="Proteomes" id="UP000307706">
    <property type="component" value="Unassembled WGS sequence"/>
</dbReference>